<evidence type="ECO:0000313" key="9">
    <source>
        <dbReference type="Proteomes" id="UP001630127"/>
    </source>
</evidence>
<evidence type="ECO:0000256" key="5">
    <source>
        <dbReference type="ARBA" id="ARBA00023242"/>
    </source>
</evidence>
<dbReference type="PANTHER" id="PTHR31221:SF358">
    <property type="entry name" value="WRKY TRANSCRIPTION FACTOR 71"/>
    <property type="match status" value="1"/>
</dbReference>
<feature type="compositionally biased region" description="Polar residues" evidence="6">
    <location>
        <begin position="149"/>
        <end position="159"/>
    </location>
</feature>
<keyword evidence="3" id="KW-0238">DNA-binding</keyword>
<keyword evidence="2" id="KW-0805">Transcription regulation</keyword>
<sequence>MMKSMDEKKGLLENIKAEEIPMSNSTFSDQIPTSATFAAAPNFIDIPIPSFEGGGGGGGGGGSWESFGFTDMLTNFLPDNPFTSVYDFVFQNPQTNFQSLLVRQPTPTPPPRATNNNDNNNNNAPPESSEVVNTPATPNSSSISTSSSEAQNDDQQNNKTTVDGEQEDQDQEKTKKQLKPIKKNQKRKKEPRFAFVTKSEVDHLDDGYRWRKYGQKAVKNSPFPRSYYRCTSPSCGVKKRVERSSTDPTTVVTTYEGTHIHPIPLTSRGSLGFVPETTASSFFSGPSGGGGGCGNSGPSSFFLPPMPPRYQQQQHQQLPFFQEPSSASSFVHMIQESGYCPPPPSSSLSSALFMDNGLLEDIVPSQMLIKELKKE</sequence>
<dbReference type="InterPro" id="IPR036576">
    <property type="entry name" value="WRKY_dom_sf"/>
</dbReference>
<keyword evidence="9" id="KW-1185">Reference proteome</keyword>
<feature type="domain" description="WRKY" evidence="7">
    <location>
        <begin position="199"/>
        <end position="264"/>
    </location>
</feature>
<dbReference type="Proteomes" id="UP001630127">
    <property type="component" value="Unassembled WGS sequence"/>
</dbReference>
<dbReference type="InterPro" id="IPR044810">
    <property type="entry name" value="WRKY_plant"/>
</dbReference>
<evidence type="ECO:0000256" key="6">
    <source>
        <dbReference type="SAM" id="MobiDB-lite"/>
    </source>
</evidence>
<proteinExistence type="predicted"/>
<dbReference type="PROSITE" id="PS50811">
    <property type="entry name" value="WRKY"/>
    <property type="match status" value="1"/>
</dbReference>
<protein>
    <recommendedName>
        <fullName evidence="7">WRKY domain-containing protein</fullName>
    </recommendedName>
</protein>
<gene>
    <name evidence="8" type="ORF">ACH5RR_033569</name>
</gene>
<dbReference type="SUPFAM" id="SSF118290">
    <property type="entry name" value="WRKY DNA-binding domain"/>
    <property type="match status" value="1"/>
</dbReference>
<dbReference type="InterPro" id="IPR003657">
    <property type="entry name" value="WRKY_dom"/>
</dbReference>
<organism evidence="8 9">
    <name type="scientific">Cinchona calisaya</name>
    <dbReference type="NCBI Taxonomy" id="153742"/>
    <lineage>
        <taxon>Eukaryota</taxon>
        <taxon>Viridiplantae</taxon>
        <taxon>Streptophyta</taxon>
        <taxon>Embryophyta</taxon>
        <taxon>Tracheophyta</taxon>
        <taxon>Spermatophyta</taxon>
        <taxon>Magnoliopsida</taxon>
        <taxon>eudicotyledons</taxon>
        <taxon>Gunneridae</taxon>
        <taxon>Pentapetalae</taxon>
        <taxon>asterids</taxon>
        <taxon>lamiids</taxon>
        <taxon>Gentianales</taxon>
        <taxon>Rubiaceae</taxon>
        <taxon>Cinchonoideae</taxon>
        <taxon>Cinchoneae</taxon>
        <taxon>Cinchona</taxon>
    </lineage>
</organism>
<dbReference type="EMBL" id="JBJUIK010000013">
    <property type="protein sequence ID" value="KAL3508187.1"/>
    <property type="molecule type" value="Genomic_DNA"/>
</dbReference>
<reference evidence="8 9" key="1">
    <citation type="submission" date="2024-11" db="EMBL/GenBank/DDBJ databases">
        <title>A near-complete genome assembly of Cinchona calisaya.</title>
        <authorList>
            <person name="Lian D.C."/>
            <person name="Zhao X.W."/>
            <person name="Wei L."/>
        </authorList>
    </citation>
    <scope>NUCLEOTIDE SEQUENCE [LARGE SCALE GENOMIC DNA]</scope>
    <source>
        <tissue evidence="8">Nenye</tissue>
    </source>
</reference>
<dbReference type="SMART" id="SM00774">
    <property type="entry name" value="WRKY"/>
    <property type="match status" value="1"/>
</dbReference>
<evidence type="ECO:0000313" key="8">
    <source>
        <dbReference type="EMBL" id="KAL3508187.1"/>
    </source>
</evidence>
<dbReference type="GO" id="GO:0003677">
    <property type="term" value="F:DNA binding"/>
    <property type="evidence" value="ECO:0007669"/>
    <property type="project" value="UniProtKB-KW"/>
</dbReference>
<comment type="caution">
    <text evidence="8">The sequence shown here is derived from an EMBL/GenBank/DDBJ whole genome shotgun (WGS) entry which is preliminary data.</text>
</comment>
<dbReference type="AlphaFoldDB" id="A0ABD2YQR3"/>
<feature type="region of interest" description="Disordered" evidence="6">
    <location>
        <begin position="101"/>
        <end position="190"/>
    </location>
</feature>
<evidence type="ECO:0000259" key="7">
    <source>
        <dbReference type="PROSITE" id="PS50811"/>
    </source>
</evidence>
<dbReference type="Pfam" id="PF03106">
    <property type="entry name" value="WRKY"/>
    <property type="match status" value="1"/>
</dbReference>
<evidence type="ECO:0000256" key="1">
    <source>
        <dbReference type="ARBA" id="ARBA00004123"/>
    </source>
</evidence>
<feature type="compositionally biased region" description="Basic residues" evidence="6">
    <location>
        <begin position="176"/>
        <end position="190"/>
    </location>
</feature>
<name>A0ABD2YQR3_9GENT</name>
<dbReference type="PANTHER" id="PTHR31221">
    <property type="entry name" value="WRKY TRANSCRIPTION FACTOR PROTEIN 1-RELATED"/>
    <property type="match status" value="1"/>
</dbReference>
<dbReference type="Gene3D" id="2.20.25.80">
    <property type="entry name" value="WRKY domain"/>
    <property type="match status" value="1"/>
</dbReference>
<keyword evidence="4" id="KW-0804">Transcription</keyword>
<feature type="compositionally biased region" description="Polar residues" evidence="6">
    <location>
        <begin position="130"/>
        <end position="139"/>
    </location>
</feature>
<evidence type="ECO:0000256" key="2">
    <source>
        <dbReference type="ARBA" id="ARBA00023015"/>
    </source>
</evidence>
<evidence type="ECO:0000256" key="3">
    <source>
        <dbReference type="ARBA" id="ARBA00023125"/>
    </source>
</evidence>
<dbReference type="FunFam" id="2.20.25.80:FF:000003">
    <property type="entry name" value="WRKY transcription factor 57"/>
    <property type="match status" value="1"/>
</dbReference>
<comment type="subcellular location">
    <subcellularLocation>
        <location evidence="1">Nucleus</location>
    </subcellularLocation>
</comment>
<keyword evidence="5" id="KW-0539">Nucleus</keyword>
<evidence type="ECO:0000256" key="4">
    <source>
        <dbReference type="ARBA" id="ARBA00023163"/>
    </source>
</evidence>
<dbReference type="GO" id="GO:0005634">
    <property type="term" value="C:nucleus"/>
    <property type="evidence" value="ECO:0007669"/>
    <property type="project" value="UniProtKB-SubCell"/>
</dbReference>
<feature type="compositionally biased region" description="Low complexity" evidence="6">
    <location>
        <begin position="113"/>
        <end position="126"/>
    </location>
</feature>
<accession>A0ABD2YQR3</accession>